<dbReference type="Proteomes" id="UP000011021">
    <property type="component" value="Unassembled WGS sequence"/>
</dbReference>
<evidence type="ECO:0000256" key="1">
    <source>
        <dbReference type="HAMAP-Rule" id="MF_00386"/>
    </source>
</evidence>
<keyword evidence="1" id="KW-0472">Membrane</keyword>
<dbReference type="PANTHER" id="PTHR33383">
    <property type="entry name" value="MEMBRANE PROTEIN INSERTION EFFICIENCY FACTOR-RELATED"/>
    <property type="match status" value="1"/>
</dbReference>
<accession>E7RZL6</accession>
<evidence type="ECO:0000256" key="2">
    <source>
        <dbReference type="SAM" id="MobiDB-lite"/>
    </source>
</evidence>
<comment type="subcellular location">
    <subcellularLocation>
        <location evidence="1">Cell membrane</location>
        <topology evidence="1">Peripheral membrane protein</topology>
        <orientation evidence="1">Cytoplasmic side</orientation>
    </subcellularLocation>
</comment>
<dbReference type="STRING" id="887898.HMPREF0551_2125"/>
<dbReference type="EMBL" id="AEQP01000022">
    <property type="protein sequence ID" value="EFV94010.1"/>
    <property type="molecule type" value="Genomic_DNA"/>
</dbReference>
<dbReference type="SMART" id="SM01234">
    <property type="entry name" value="Haemolytic"/>
    <property type="match status" value="1"/>
</dbReference>
<dbReference type="AlphaFoldDB" id="E7RZL6"/>
<dbReference type="InterPro" id="IPR002696">
    <property type="entry name" value="Membr_insert_effic_factor_YidD"/>
</dbReference>
<sequence>MSASPSGNADAQPSVARRPLVRALTAVVKGYQRGFSSVFPPSCRYWPSCSEYAIEALQLHGVARGSWLTLRRLCRCHPWGGHGVDPVPLPASSPGDSKAARHRTS</sequence>
<comment type="function">
    <text evidence="1">Could be involved in insertion of integral membrane proteins into the membrane.</text>
</comment>
<evidence type="ECO:0000313" key="4">
    <source>
        <dbReference type="Proteomes" id="UP000011021"/>
    </source>
</evidence>
<dbReference type="HAMAP" id="MF_00386">
    <property type="entry name" value="UPF0161_YidD"/>
    <property type="match status" value="1"/>
</dbReference>
<dbReference type="PANTHER" id="PTHR33383:SF1">
    <property type="entry name" value="MEMBRANE PROTEIN INSERTION EFFICIENCY FACTOR-RELATED"/>
    <property type="match status" value="1"/>
</dbReference>
<organism evidence="3 4">
    <name type="scientific">Lautropia mirabilis ATCC 51599</name>
    <dbReference type="NCBI Taxonomy" id="887898"/>
    <lineage>
        <taxon>Bacteria</taxon>
        <taxon>Pseudomonadati</taxon>
        <taxon>Pseudomonadota</taxon>
        <taxon>Betaproteobacteria</taxon>
        <taxon>Burkholderiales</taxon>
        <taxon>Burkholderiaceae</taxon>
        <taxon>Lautropia</taxon>
    </lineage>
</organism>
<gene>
    <name evidence="3" type="ORF">HMPREF0551_2125</name>
</gene>
<dbReference type="GO" id="GO:0005886">
    <property type="term" value="C:plasma membrane"/>
    <property type="evidence" value="ECO:0007669"/>
    <property type="project" value="UniProtKB-SubCell"/>
</dbReference>
<comment type="caution">
    <text evidence="3">The sequence shown here is derived from an EMBL/GenBank/DDBJ whole genome shotgun (WGS) entry which is preliminary data.</text>
</comment>
<keyword evidence="4" id="KW-1185">Reference proteome</keyword>
<dbReference type="RefSeq" id="WP_005674515.1">
    <property type="nucleotide sequence ID" value="NZ_CP146288.1"/>
</dbReference>
<dbReference type="eggNOG" id="COG0759">
    <property type="taxonomic scope" value="Bacteria"/>
</dbReference>
<dbReference type="Pfam" id="PF01809">
    <property type="entry name" value="YidD"/>
    <property type="match status" value="1"/>
</dbReference>
<keyword evidence="1" id="KW-1003">Cell membrane</keyword>
<proteinExistence type="inferred from homology"/>
<evidence type="ECO:0000313" key="3">
    <source>
        <dbReference type="EMBL" id="EFV94010.1"/>
    </source>
</evidence>
<reference evidence="3 4" key="1">
    <citation type="submission" date="2010-12" db="EMBL/GenBank/DDBJ databases">
        <authorList>
            <person name="Muzny D."/>
            <person name="Qin X."/>
            <person name="Deng J."/>
            <person name="Jiang H."/>
            <person name="Liu Y."/>
            <person name="Qu J."/>
            <person name="Song X.-Z."/>
            <person name="Zhang L."/>
            <person name="Thornton R."/>
            <person name="Coyle M."/>
            <person name="Francisco L."/>
            <person name="Jackson L."/>
            <person name="Javaid M."/>
            <person name="Korchina V."/>
            <person name="Kovar C."/>
            <person name="Mata R."/>
            <person name="Mathew T."/>
            <person name="Ngo R."/>
            <person name="Nguyen L."/>
            <person name="Nguyen N."/>
            <person name="Okwuonu G."/>
            <person name="Ongeri F."/>
            <person name="Pham C."/>
            <person name="Simmons D."/>
            <person name="Wilczek-Boney K."/>
            <person name="Hale W."/>
            <person name="Jakkamsetti A."/>
            <person name="Pham P."/>
            <person name="Ruth R."/>
            <person name="San Lucas F."/>
            <person name="Warren J."/>
            <person name="Zhang J."/>
            <person name="Zhao Z."/>
            <person name="Zhou C."/>
            <person name="Zhu D."/>
            <person name="Lee S."/>
            <person name="Bess C."/>
            <person name="Blankenburg K."/>
            <person name="Forbes L."/>
            <person name="Fu Q."/>
            <person name="Gubbala S."/>
            <person name="Hirani K."/>
            <person name="Jayaseelan J.C."/>
            <person name="Lara F."/>
            <person name="Munidasa M."/>
            <person name="Palculict T."/>
            <person name="Patil S."/>
            <person name="Pu L.-L."/>
            <person name="Saada N."/>
            <person name="Tang L."/>
            <person name="Weissenberger G."/>
            <person name="Zhu Y."/>
            <person name="Hemphill L."/>
            <person name="Shang Y."/>
            <person name="Youmans B."/>
            <person name="Ayvaz T."/>
            <person name="Ross M."/>
            <person name="Santibanez J."/>
            <person name="Aqrawi P."/>
            <person name="Gross S."/>
            <person name="Joshi V."/>
            <person name="Fowler G."/>
            <person name="Nazareth L."/>
            <person name="Reid J."/>
            <person name="Worley K."/>
            <person name="Petrosino J."/>
            <person name="Highlander S."/>
            <person name="Gibbs R."/>
        </authorList>
    </citation>
    <scope>NUCLEOTIDE SEQUENCE [LARGE SCALE GENOMIC DNA]</scope>
    <source>
        <strain evidence="3 4">ATCC 51599</strain>
    </source>
</reference>
<dbReference type="NCBIfam" id="TIGR00278">
    <property type="entry name" value="membrane protein insertion efficiency factor YidD"/>
    <property type="match status" value="1"/>
</dbReference>
<protein>
    <recommendedName>
        <fullName evidence="1">Putative membrane protein insertion efficiency factor</fullName>
    </recommendedName>
</protein>
<dbReference type="HOGENOM" id="CLU_144811_2_2_4"/>
<name>E7RZL6_9BURK</name>
<feature type="region of interest" description="Disordered" evidence="2">
    <location>
        <begin position="81"/>
        <end position="105"/>
    </location>
</feature>
<comment type="similarity">
    <text evidence="1">Belongs to the UPF0161 family.</text>
</comment>